<keyword evidence="6" id="KW-1185">Reference proteome</keyword>
<dbReference type="Gene3D" id="3.40.50.1100">
    <property type="match status" value="2"/>
</dbReference>
<dbReference type="GO" id="GO:0019148">
    <property type="term" value="F:D-cysteine desulfhydrase activity"/>
    <property type="evidence" value="ECO:0007669"/>
    <property type="project" value="TreeGrafter"/>
</dbReference>
<dbReference type="RefSeq" id="XP_022093833.1">
    <property type="nucleotide sequence ID" value="XM_022238141.1"/>
</dbReference>
<dbReference type="KEGG" id="aplc:110981011"/>
<sequence length="528" mass="58144">MAMGRAWLLIGRLGVRPVGCSQPQHALYQGTHSSSSFSRGFHCARFHAHCPSWTVRVHCRVAKGTPKLLSWIGQDTGLDQSWNNSHRLHTNHDRGSALSRCGSLTTAVHDSYNSQPGSCKTLTMESEASLDCRTDPDLMAGEFAGYSGDGPVPTDFLLPYEPPDWMSDLQKIPKYRVQLIHGITPIQRWYLPNVPADFEIHIKRDDMTGCELSGNKARKLEFLLADAIHQGCSAVITCGSMQSNHCRATALAVRQLGLEPHLLLRSPVSDPAEVTCSGNMLLNRLVGAHVYLMPRKSQFAGDIKPRLDQLVQKIKEETGESAYPIPIGGSTAVGLYGYLEGFAELQRQGVVEKFTDIVIACGSSGSTLGLALANYLTNSKLKVHGMIVSDDSQYHYKEMNKVLREVDAKHSNGKALQAEDIVNLVDGVKGRGYGLSTPEELDKVAEICAKTGIIIDPIYTGKSVHHLIQLTREKPDMFKGSKILFVHTGGIFGLFDGRMDETIKRVGLEQNKFHEWMELAVQAPDLNL</sequence>
<dbReference type="InterPro" id="IPR027278">
    <property type="entry name" value="ACCD_DCysDesulf"/>
</dbReference>
<name>A0A8B7YKP2_ACAPL</name>
<dbReference type="InterPro" id="IPR036052">
    <property type="entry name" value="TrpB-like_PALP_sf"/>
</dbReference>
<reference evidence="7 8" key="1">
    <citation type="submission" date="2025-04" db="UniProtKB">
        <authorList>
            <consortium name="RefSeq"/>
        </authorList>
    </citation>
    <scope>IDENTIFICATION</scope>
</reference>
<organism evidence="6 8">
    <name type="scientific">Acanthaster planci</name>
    <name type="common">Crown-of-thorns starfish</name>
    <dbReference type="NCBI Taxonomy" id="133434"/>
    <lineage>
        <taxon>Eukaryota</taxon>
        <taxon>Metazoa</taxon>
        <taxon>Echinodermata</taxon>
        <taxon>Eleutherozoa</taxon>
        <taxon>Asterozoa</taxon>
        <taxon>Asteroidea</taxon>
        <taxon>Valvatacea</taxon>
        <taxon>Valvatida</taxon>
        <taxon>Acanthasteridae</taxon>
        <taxon>Acanthaster</taxon>
    </lineage>
</organism>
<dbReference type="GeneID" id="110981011"/>
<dbReference type="Proteomes" id="UP000694845">
    <property type="component" value="Unplaced"/>
</dbReference>
<feature type="domain" description="Tryptophan synthase beta chain-like PALP" evidence="5">
    <location>
        <begin position="179"/>
        <end position="489"/>
    </location>
</feature>
<gene>
    <name evidence="7 8" type="primary">LOC110981011</name>
</gene>
<dbReference type="PANTHER" id="PTHR43780">
    <property type="entry name" value="1-AMINOCYCLOPROPANE-1-CARBOXYLATE DEAMINASE-RELATED"/>
    <property type="match status" value="1"/>
</dbReference>
<feature type="chain" id="PRO_5044665588" evidence="4">
    <location>
        <begin position="21"/>
        <end position="528"/>
    </location>
</feature>
<keyword evidence="3" id="KW-0663">Pyridoxal phosphate</keyword>
<dbReference type="SUPFAM" id="SSF53686">
    <property type="entry name" value="Tryptophan synthase beta subunit-like PLP-dependent enzymes"/>
    <property type="match status" value="1"/>
</dbReference>
<evidence type="ECO:0000313" key="7">
    <source>
        <dbReference type="RefSeq" id="XP_022093832.1"/>
    </source>
</evidence>
<evidence type="ECO:0000256" key="4">
    <source>
        <dbReference type="SAM" id="SignalP"/>
    </source>
</evidence>
<comment type="cofactor">
    <cofactor evidence="1">
        <name>pyridoxal 5'-phosphate</name>
        <dbReference type="ChEBI" id="CHEBI:597326"/>
    </cofactor>
</comment>
<dbReference type="OrthoDB" id="10266364at2759"/>
<evidence type="ECO:0000313" key="8">
    <source>
        <dbReference type="RefSeq" id="XP_022093833.1"/>
    </source>
</evidence>
<keyword evidence="4" id="KW-0732">Signal</keyword>
<dbReference type="AlphaFoldDB" id="A0A8B7YKP2"/>
<evidence type="ECO:0000256" key="1">
    <source>
        <dbReference type="ARBA" id="ARBA00001933"/>
    </source>
</evidence>
<feature type="signal peptide" evidence="4">
    <location>
        <begin position="1"/>
        <end position="20"/>
    </location>
</feature>
<comment type="similarity">
    <text evidence="2">Belongs to the ACC deaminase/D-cysteine desulfhydrase family.</text>
</comment>
<accession>A0A8B7YKP2</accession>
<dbReference type="PANTHER" id="PTHR43780:SF2">
    <property type="entry name" value="1-AMINOCYCLOPROPANE-1-CARBOXYLATE DEAMINASE-RELATED"/>
    <property type="match status" value="1"/>
</dbReference>
<evidence type="ECO:0000256" key="2">
    <source>
        <dbReference type="ARBA" id="ARBA00008639"/>
    </source>
</evidence>
<dbReference type="InterPro" id="IPR001926">
    <property type="entry name" value="TrpB-like_PALP"/>
</dbReference>
<evidence type="ECO:0000313" key="6">
    <source>
        <dbReference type="Proteomes" id="UP000694845"/>
    </source>
</evidence>
<evidence type="ECO:0000256" key="3">
    <source>
        <dbReference type="ARBA" id="ARBA00022898"/>
    </source>
</evidence>
<proteinExistence type="inferred from homology"/>
<evidence type="ECO:0000259" key="5">
    <source>
        <dbReference type="Pfam" id="PF00291"/>
    </source>
</evidence>
<protein>
    <submittedName>
        <fullName evidence="7 8">Bifunctional D-cysteine desulfhydrase/1-aminocyclopropane-1-carboxylate deaminase, mitochondrial-like isoform X1</fullName>
    </submittedName>
</protein>
<dbReference type="Pfam" id="PF00291">
    <property type="entry name" value="PALP"/>
    <property type="match status" value="1"/>
</dbReference>
<dbReference type="RefSeq" id="XP_022093832.1">
    <property type="nucleotide sequence ID" value="XM_022238140.1"/>
</dbReference>